<proteinExistence type="predicted"/>
<feature type="compositionally biased region" description="Low complexity" evidence="1">
    <location>
        <begin position="455"/>
        <end position="479"/>
    </location>
</feature>
<evidence type="ECO:0000256" key="1">
    <source>
        <dbReference type="SAM" id="MobiDB-lite"/>
    </source>
</evidence>
<dbReference type="PANTHER" id="PTHR47332">
    <property type="entry name" value="SET DOMAIN-CONTAINING PROTEIN 5"/>
    <property type="match status" value="1"/>
</dbReference>
<feature type="chain" id="PRO_5040311429" description="SET domain-containing protein" evidence="2">
    <location>
        <begin position="24"/>
        <end position="515"/>
    </location>
</feature>
<dbReference type="EMBL" id="CP086357">
    <property type="protein sequence ID" value="UNI19305.1"/>
    <property type="molecule type" value="Genomic_DNA"/>
</dbReference>
<feature type="compositionally biased region" description="Basic and acidic residues" evidence="1">
    <location>
        <begin position="480"/>
        <end position="500"/>
    </location>
</feature>
<gene>
    <name evidence="4" type="ORF">JDV02_005497</name>
</gene>
<dbReference type="OrthoDB" id="4925145at2759"/>
<evidence type="ECO:0000313" key="4">
    <source>
        <dbReference type="EMBL" id="UNI19305.1"/>
    </source>
</evidence>
<sequence length="515" mass="56373">MWFVRVAVVGSLLSAGVVVKASAGWLTNVPRGDVCVNTPLRVVGCLPPVIRELEILDGPATSPWTFKPLCIMPAGLKTPLCVFTSHAFANGRGISIVTSPRIASNIHNLTAFAQWDTLTQAGELAAPPFEVRELPGRGKGGIANTTLHRGDRILAATPALLIDMRVYSWLNEMDGIELERIAVRQLPPKAHEMFWELHNAPKTNSVRDRISINAFAVEAAGGRFSGVVLETSRFNHDCRPNSAYYFDEETLTHYTHAVTNISPGTEISLTYISPLSPRSHRQKSLASTWGFGCTCSQCSMHPKMVKQSDLRVNHIQNMTRMLYGWHERMALDQELAYVDEEVAAGAKGAEEKKVRLSARARALNRTIPHLSNQEVIATAETIISMFRQERLDVYSSDAHLLAALAYCAEGRRFDTIRHAQLSIETGLIHEGLDDELHFDVAQLAKDPTTDPCWPKAAAAAAAENSTASEEASKASQEGSKASEESPKVTEESPKASEEVSKASQESPKTSTAHEQ</sequence>
<protein>
    <recommendedName>
        <fullName evidence="3">SET domain-containing protein</fullName>
    </recommendedName>
</protein>
<dbReference type="PROSITE" id="PS50280">
    <property type="entry name" value="SET"/>
    <property type="match status" value="1"/>
</dbReference>
<feature type="domain" description="SET" evidence="3">
    <location>
        <begin position="127"/>
        <end position="272"/>
    </location>
</feature>
<feature type="region of interest" description="Disordered" evidence="1">
    <location>
        <begin position="454"/>
        <end position="515"/>
    </location>
</feature>
<dbReference type="CDD" id="cd20071">
    <property type="entry name" value="SET_SMYD"/>
    <property type="match status" value="1"/>
</dbReference>
<dbReference type="KEGG" id="ptkz:JDV02_005497"/>
<evidence type="ECO:0000313" key="5">
    <source>
        <dbReference type="Proteomes" id="UP000829364"/>
    </source>
</evidence>
<organism evidence="4 5">
    <name type="scientific">Purpureocillium takamizusanense</name>
    <dbReference type="NCBI Taxonomy" id="2060973"/>
    <lineage>
        <taxon>Eukaryota</taxon>
        <taxon>Fungi</taxon>
        <taxon>Dikarya</taxon>
        <taxon>Ascomycota</taxon>
        <taxon>Pezizomycotina</taxon>
        <taxon>Sordariomycetes</taxon>
        <taxon>Hypocreomycetidae</taxon>
        <taxon>Hypocreales</taxon>
        <taxon>Ophiocordycipitaceae</taxon>
        <taxon>Purpureocillium</taxon>
    </lineage>
</organism>
<accession>A0A9Q8QGQ2</accession>
<keyword evidence="2" id="KW-0732">Signal</keyword>
<dbReference type="Gene3D" id="2.170.270.10">
    <property type="entry name" value="SET domain"/>
    <property type="match status" value="1"/>
</dbReference>
<dbReference type="RefSeq" id="XP_047842786.1">
    <property type="nucleotide sequence ID" value="XM_047986803.1"/>
</dbReference>
<reference evidence="4" key="1">
    <citation type="submission" date="2021-11" db="EMBL/GenBank/DDBJ databases">
        <title>Purpureocillium_takamizusanense_genome.</title>
        <authorList>
            <person name="Nguyen N.-H."/>
        </authorList>
    </citation>
    <scope>NUCLEOTIDE SEQUENCE</scope>
    <source>
        <strain evidence="4">PT3</strain>
    </source>
</reference>
<keyword evidence="5" id="KW-1185">Reference proteome</keyword>
<dbReference type="AlphaFoldDB" id="A0A9Q8QGQ2"/>
<dbReference type="Proteomes" id="UP000829364">
    <property type="component" value="Chromosome 4"/>
</dbReference>
<dbReference type="Gene3D" id="1.10.220.160">
    <property type="match status" value="1"/>
</dbReference>
<evidence type="ECO:0000259" key="3">
    <source>
        <dbReference type="PROSITE" id="PS50280"/>
    </source>
</evidence>
<dbReference type="InterPro" id="IPR001214">
    <property type="entry name" value="SET_dom"/>
</dbReference>
<evidence type="ECO:0000256" key="2">
    <source>
        <dbReference type="SAM" id="SignalP"/>
    </source>
</evidence>
<name>A0A9Q8QGQ2_9HYPO</name>
<dbReference type="GeneID" id="72067446"/>
<dbReference type="InterPro" id="IPR046341">
    <property type="entry name" value="SET_dom_sf"/>
</dbReference>
<dbReference type="InterPro" id="IPR053185">
    <property type="entry name" value="SET_domain_protein"/>
</dbReference>
<feature type="signal peptide" evidence="2">
    <location>
        <begin position="1"/>
        <end position="23"/>
    </location>
</feature>
<dbReference type="SUPFAM" id="SSF82199">
    <property type="entry name" value="SET domain"/>
    <property type="match status" value="1"/>
</dbReference>
<dbReference type="Pfam" id="PF00856">
    <property type="entry name" value="SET"/>
    <property type="match status" value="1"/>
</dbReference>
<feature type="compositionally biased region" description="Polar residues" evidence="1">
    <location>
        <begin position="501"/>
        <end position="515"/>
    </location>
</feature>
<dbReference type="PANTHER" id="PTHR47332:SF6">
    <property type="entry name" value="SET DOMAIN-CONTAINING PROTEIN"/>
    <property type="match status" value="1"/>
</dbReference>